<dbReference type="PANTHER" id="PTHR43095:SF5">
    <property type="entry name" value="XYLULOSE KINASE"/>
    <property type="match status" value="1"/>
</dbReference>
<proteinExistence type="predicted"/>
<dbReference type="GO" id="GO:0005975">
    <property type="term" value="P:carbohydrate metabolic process"/>
    <property type="evidence" value="ECO:0007669"/>
    <property type="project" value="InterPro"/>
</dbReference>
<dbReference type="Pfam" id="PF00370">
    <property type="entry name" value="FGGY_N"/>
    <property type="match status" value="1"/>
</dbReference>
<evidence type="ECO:0000259" key="3">
    <source>
        <dbReference type="Pfam" id="PF00370"/>
    </source>
</evidence>
<reference evidence="4" key="1">
    <citation type="journal article" date="2014" name="Front. Microbiol.">
        <title>High frequency of phylogenetically diverse reductive dehalogenase-homologous genes in deep subseafloor sedimentary metagenomes.</title>
        <authorList>
            <person name="Kawai M."/>
            <person name="Futagami T."/>
            <person name="Toyoda A."/>
            <person name="Takaki Y."/>
            <person name="Nishi S."/>
            <person name="Hori S."/>
            <person name="Arai W."/>
            <person name="Tsubouchi T."/>
            <person name="Morono Y."/>
            <person name="Uchiyama I."/>
            <person name="Ito T."/>
            <person name="Fujiyama A."/>
            <person name="Inagaki F."/>
            <person name="Takami H."/>
        </authorList>
    </citation>
    <scope>NUCLEOTIDE SEQUENCE</scope>
    <source>
        <strain evidence="4">Expedition CK06-06</strain>
    </source>
</reference>
<keyword evidence="1" id="KW-0808">Transferase</keyword>
<comment type="caution">
    <text evidence="4">The sequence shown here is derived from an EMBL/GenBank/DDBJ whole genome shotgun (WGS) entry which is preliminary data.</text>
</comment>
<evidence type="ECO:0000256" key="2">
    <source>
        <dbReference type="ARBA" id="ARBA00022777"/>
    </source>
</evidence>
<dbReference type="InterPro" id="IPR043129">
    <property type="entry name" value="ATPase_NBD"/>
</dbReference>
<feature type="non-terminal residue" evidence="4">
    <location>
        <position position="188"/>
    </location>
</feature>
<dbReference type="Gene3D" id="3.30.420.40">
    <property type="match status" value="1"/>
</dbReference>
<dbReference type="AlphaFoldDB" id="X1EGY7"/>
<evidence type="ECO:0000256" key="1">
    <source>
        <dbReference type="ARBA" id="ARBA00022679"/>
    </source>
</evidence>
<dbReference type="EMBL" id="BARU01011596">
    <property type="protein sequence ID" value="GAH31867.1"/>
    <property type="molecule type" value="Genomic_DNA"/>
</dbReference>
<dbReference type="InterPro" id="IPR018484">
    <property type="entry name" value="FGGY_N"/>
</dbReference>
<dbReference type="InterPro" id="IPR050406">
    <property type="entry name" value="FGGY_Carb_Kinase"/>
</dbReference>
<dbReference type="GO" id="GO:0016773">
    <property type="term" value="F:phosphotransferase activity, alcohol group as acceptor"/>
    <property type="evidence" value="ECO:0007669"/>
    <property type="project" value="InterPro"/>
</dbReference>
<organism evidence="4">
    <name type="scientific">marine sediment metagenome</name>
    <dbReference type="NCBI Taxonomy" id="412755"/>
    <lineage>
        <taxon>unclassified sequences</taxon>
        <taxon>metagenomes</taxon>
        <taxon>ecological metagenomes</taxon>
    </lineage>
</organism>
<dbReference type="SUPFAM" id="SSF53067">
    <property type="entry name" value="Actin-like ATPase domain"/>
    <property type="match status" value="1"/>
</dbReference>
<keyword evidence="2" id="KW-0418">Kinase</keyword>
<dbReference type="PANTHER" id="PTHR43095">
    <property type="entry name" value="SUGAR KINASE"/>
    <property type="match status" value="1"/>
</dbReference>
<name>X1EGY7_9ZZZZ</name>
<sequence length="188" mass="20326">MVGEKREITYAVGLDLGTTGARAGLVDVSGTVLKTVAVPYETATPYPGWAEQDPESWWSASTRAISQLIASSGVKAGSISGVGLSGQMHGSVFLDEERAVIRPCIIWCDQRAAPQCRWITDSVGTERLAEWVSNRALAGFTAPKVLWLRENEPDKYARVRTLLLPKDYINLRITGNLSTDASDASGTL</sequence>
<dbReference type="InterPro" id="IPR018483">
    <property type="entry name" value="Carb_kinase_FGGY_CS"/>
</dbReference>
<dbReference type="GO" id="GO:0016301">
    <property type="term" value="F:kinase activity"/>
    <property type="evidence" value="ECO:0007669"/>
    <property type="project" value="UniProtKB-KW"/>
</dbReference>
<protein>
    <recommendedName>
        <fullName evidence="3">Carbohydrate kinase FGGY N-terminal domain-containing protein</fullName>
    </recommendedName>
</protein>
<dbReference type="PROSITE" id="PS00933">
    <property type="entry name" value="FGGY_KINASES_1"/>
    <property type="match status" value="1"/>
</dbReference>
<evidence type="ECO:0000313" key="4">
    <source>
        <dbReference type="EMBL" id="GAH31867.1"/>
    </source>
</evidence>
<feature type="domain" description="Carbohydrate kinase FGGY N-terminal" evidence="3">
    <location>
        <begin position="10"/>
        <end position="187"/>
    </location>
</feature>
<accession>X1EGY7</accession>
<gene>
    <name evidence="4" type="ORF">S03H2_21720</name>
</gene>